<feature type="compositionally biased region" description="Basic residues" evidence="1">
    <location>
        <begin position="77"/>
        <end position="86"/>
    </location>
</feature>
<feature type="region of interest" description="Disordered" evidence="1">
    <location>
        <begin position="41"/>
        <end position="86"/>
    </location>
</feature>
<accession>A0A8S1CJ16</accession>
<evidence type="ECO:0000256" key="1">
    <source>
        <dbReference type="SAM" id="MobiDB-lite"/>
    </source>
</evidence>
<organism evidence="2 3">
    <name type="scientific">Cloeon dipterum</name>
    <dbReference type="NCBI Taxonomy" id="197152"/>
    <lineage>
        <taxon>Eukaryota</taxon>
        <taxon>Metazoa</taxon>
        <taxon>Ecdysozoa</taxon>
        <taxon>Arthropoda</taxon>
        <taxon>Hexapoda</taxon>
        <taxon>Insecta</taxon>
        <taxon>Pterygota</taxon>
        <taxon>Palaeoptera</taxon>
        <taxon>Ephemeroptera</taxon>
        <taxon>Pisciforma</taxon>
        <taxon>Baetidae</taxon>
        <taxon>Cloeon</taxon>
    </lineage>
</organism>
<proteinExistence type="predicted"/>
<gene>
    <name evidence="2" type="ORF">CLODIP_2_CD12297</name>
</gene>
<sequence length="86" mass="9863">MSCITSSRSDFRAHISNSRVRSVYQVVTAPLKRWAKQTRFHPSSKVRLRRRHQATPRPQEGCPPQAPSLLALSQAHTMRRLTARQS</sequence>
<protein>
    <submittedName>
        <fullName evidence="2">Uncharacterized protein</fullName>
    </submittedName>
</protein>
<feature type="compositionally biased region" description="Basic residues" evidence="1">
    <location>
        <begin position="41"/>
        <end position="54"/>
    </location>
</feature>
<dbReference type="AlphaFoldDB" id="A0A8S1CJ16"/>
<dbReference type="EMBL" id="CADEPI010000045">
    <property type="protein sequence ID" value="CAB3369421.1"/>
    <property type="molecule type" value="Genomic_DNA"/>
</dbReference>
<dbReference type="Proteomes" id="UP000494165">
    <property type="component" value="Unassembled WGS sequence"/>
</dbReference>
<evidence type="ECO:0000313" key="2">
    <source>
        <dbReference type="EMBL" id="CAB3369421.1"/>
    </source>
</evidence>
<reference evidence="2 3" key="1">
    <citation type="submission" date="2020-04" db="EMBL/GenBank/DDBJ databases">
        <authorList>
            <person name="Alioto T."/>
            <person name="Alioto T."/>
            <person name="Gomez Garrido J."/>
        </authorList>
    </citation>
    <scope>NUCLEOTIDE SEQUENCE [LARGE SCALE GENOMIC DNA]</scope>
</reference>
<evidence type="ECO:0000313" key="3">
    <source>
        <dbReference type="Proteomes" id="UP000494165"/>
    </source>
</evidence>
<keyword evidence="3" id="KW-1185">Reference proteome</keyword>
<comment type="caution">
    <text evidence="2">The sequence shown here is derived from an EMBL/GenBank/DDBJ whole genome shotgun (WGS) entry which is preliminary data.</text>
</comment>
<name>A0A8S1CJ16_9INSE</name>